<evidence type="ECO:0000313" key="2">
    <source>
        <dbReference type="EMBL" id="OAQ63058.1"/>
    </source>
</evidence>
<evidence type="ECO:0000256" key="1">
    <source>
        <dbReference type="SAM" id="MobiDB-lite"/>
    </source>
</evidence>
<name>A0A179FCB1_METCM</name>
<dbReference type="AlphaFoldDB" id="A0A179FCB1"/>
<proteinExistence type="predicted"/>
<organism evidence="2 3">
    <name type="scientific">Pochonia chlamydosporia 170</name>
    <dbReference type="NCBI Taxonomy" id="1380566"/>
    <lineage>
        <taxon>Eukaryota</taxon>
        <taxon>Fungi</taxon>
        <taxon>Dikarya</taxon>
        <taxon>Ascomycota</taxon>
        <taxon>Pezizomycotina</taxon>
        <taxon>Sordariomycetes</taxon>
        <taxon>Hypocreomycetidae</taxon>
        <taxon>Hypocreales</taxon>
        <taxon>Clavicipitaceae</taxon>
        <taxon>Pochonia</taxon>
    </lineage>
</organism>
<dbReference type="RefSeq" id="XP_018140638.1">
    <property type="nucleotide sequence ID" value="XM_018287579.1"/>
</dbReference>
<accession>A0A179FCB1</accession>
<evidence type="ECO:0000313" key="3">
    <source>
        <dbReference type="Proteomes" id="UP000078397"/>
    </source>
</evidence>
<dbReference type="EMBL" id="LSBJ02000006">
    <property type="protein sequence ID" value="OAQ63058.1"/>
    <property type="molecule type" value="Genomic_DNA"/>
</dbReference>
<dbReference type="OrthoDB" id="3819888at2759"/>
<feature type="region of interest" description="Disordered" evidence="1">
    <location>
        <begin position="564"/>
        <end position="587"/>
    </location>
</feature>
<sequence length="895" mass="100511">MPPTRRNLHSQGQQPPVKKASTRAPEPVVLGLDVGTTATRASLAPFRLKGTLKYSQHRERLEAGDIPSAANLFAVDKSPESCIRYIGDDPDQTPVKMFLYIIQVYMLRKRGDRKDLKHVKKFRQRIPQLEHFFKRYDNLDEDMQHRVMAHAQCIFLAHLGQVRCLSEELAESQNVSITKLAAIIPSNWDSWTQQHYVRLLLRAWDNLTNDDITILHESEAIGHRILRLDEKTRAAKPERLILVDFGGHTLSHTTFEIQYCNDPNKFSFFKVTRDNCIHGGLELHASLVKDRIRKDIARGKICVEKKDEPYVYESLMTDYRNNYRSRIDGKQFRLEGWKDPEKRGGSVTVIFNGKESLKHYRDSFIRPLAEMDTLFENAARSSPNTAVVLSGGTFSNVHWKVECKSSSVAVGAALALVNSLSVEQFMSRAAIAVQVKPTKEADIPVIWSVREPREASVTVRGGRQVTDVVIACCPLPPHDGLSVRFENTFELQSLSDKLCGKYTMSLDYKRRDDGKGIPDQLILTVAKHGSRNSSWVETVEWPIYYDAGACVCFVDFEKYEKLTSSGQGVPQQAPRGRRNQKGTPRASHRIWEQIQRDEGRSYWEGFKTPIPPTPTLEEFEVDIITQHNNASAIDDLESDLEPVHGITRGKITKITRPQLSKTSTCNFSGRRKTKLATRAARKQHNRSQMGKPIAGLCNAAHQKAACGQNVTDPGVVPDYMECSSAPMETTTKDCDSRTRHTFASRTRSRQSIDLLPRLSRHARHVSRCGLTASDGLSQPGMNRDEGTGVSQSRNATGDQTYTHASSDHLMGSPAYPIQLSPNTSYHGMSTQNQADTPRHSPDFVPGALSGDRHELHPAAGEYGLADLMCNSQETECDENEHIPSQINIQDIYGCP</sequence>
<dbReference type="STRING" id="1380566.A0A179FCB1"/>
<gene>
    <name evidence="2" type="ORF">VFPPC_08967</name>
</gene>
<dbReference type="GeneID" id="28851573"/>
<dbReference type="Proteomes" id="UP000078397">
    <property type="component" value="Unassembled WGS sequence"/>
</dbReference>
<comment type="caution">
    <text evidence="2">The sequence shown here is derived from an EMBL/GenBank/DDBJ whole genome shotgun (WGS) entry which is preliminary data.</text>
</comment>
<reference evidence="2 3" key="1">
    <citation type="journal article" date="2016" name="PLoS Pathog.">
        <title>Biosynthesis of antibiotic leucinostatins in bio-control fungus Purpureocillium lilacinum and their inhibition on phytophthora revealed by genome mining.</title>
        <authorList>
            <person name="Wang G."/>
            <person name="Liu Z."/>
            <person name="Lin R."/>
            <person name="Li E."/>
            <person name="Mao Z."/>
            <person name="Ling J."/>
            <person name="Yang Y."/>
            <person name="Yin W.B."/>
            <person name="Xie B."/>
        </authorList>
    </citation>
    <scope>NUCLEOTIDE SEQUENCE [LARGE SCALE GENOMIC DNA]</scope>
    <source>
        <strain evidence="2">170</strain>
    </source>
</reference>
<keyword evidence="3" id="KW-1185">Reference proteome</keyword>
<feature type="compositionally biased region" description="Polar residues" evidence="1">
    <location>
        <begin position="819"/>
        <end position="835"/>
    </location>
</feature>
<feature type="region of interest" description="Disordered" evidence="1">
    <location>
        <begin position="1"/>
        <end position="24"/>
    </location>
</feature>
<feature type="compositionally biased region" description="Polar residues" evidence="1">
    <location>
        <begin position="788"/>
        <end position="804"/>
    </location>
</feature>
<dbReference type="KEGG" id="pchm:VFPPC_08967"/>
<feature type="region of interest" description="Disordered" evidence="1">
    <location>
        <begin position="769"/>
        <end position="843"/>
    </location>
</feature>
<protein>
    <submittedName>
        <fullName evidence="2">Uncharacterized protein</fullName>
    </submittedName>
</protein>